<accession>A0ABQ1FIZ6</accession>
<dbReference type="RefSeq" id="WP_189020727.1">
    <property type="nucleotide sequence ID" value="NZ_BMHE01000084.1"/>
</dbReference>
<dbReference type="Proteomes" id="UP000615455">
    <property type="component" value="Unassembled WGS sequence"/>
</dbReference>
<dbReference type="EMBL" id="BMHE01000084">
    <property type="protein sequence ID" value="GGA16142.1"/>
    <property type="molecule type" value="Genomic_DNA"/>
</dbReference>
<keyword evidence="2" id="KW-1185">Reference proteome</keyword>
<gene>
    <name evidence="1" type="ORF">GCM10008018_70980</name>
</gene>
<comment type="caution">
    <text evidence="1">The sequence shown here is derived from an EMBL/GenBank/DDBJ whole genome shotgun (WGS) entry which is preliminary data.</text>
</comment>
<evidence type="ECO:0000313" key="1">
    <source>
        <dbReference type="EMBL" id="GGA16142.1"/>
    </source>
</evidence>
<reference evidence="2" key="1">
    <citation type="journal article" date="2019" name="Int. J. Syst. Evol. Microbiol.">
        <title>The Global Catalogue of Microorganisms (GCM) 10K type strain sequencing project: providing services to taxonomists for standard genome sequencing and annotation.</title>
        <authorList>
            <consortium name="The Broad Institute Genomics Platform"/>
            <consortium name="The Broad Institute Genome Sequencing Center for Infectious Disease"/>
            <person name="Wu L."/>
            <person name="Ma J."/>
        </authorList>
    </citation>
    <scope>NUCLEOTIDE SEQUENCE [LARGE SCALE GENOMIC DNA]</scope>
    <source>
        <strain evidence="2">CGMCC 1.15043</strain>
    </source>
</reference>
<evidence type="ECO:0000313" key="2">
    <source>
        <dbReference type="Proteomes" id="UP000615455"/>
    </source>
</evidence>
<name>A0ABQ1FIZ6_9BACL</name>
<protein>
    <submittedName>
        <fullName evidence="1">Uncharacterized protein</fullName>
    </submittedName>
</protein>
<sequence>MCRYAMYGPYKDIFACFNCRKVFKQVSDLELSDTEIRNRQYKCPQCSEIMNDMGHDFKAPKQDDTMQWTKVELLYKSGFAYHSCGCNGPGYRPAKLSEVEEFVSKNKTFKSAGEALLQKLSFKN</sequence>
<organism evidence="1 2">
    <name type="scientific">Paenibacillus marchantiophytorum</name>
    <dbReference type="NCBI Taxonomy" id="1619310"/>
    <lineage>
        <taxon>Bacteria</taxon>
        <taxon>Bacillati</taxon>
        <taxon>Bacillota</taxon>
        <taxon>Bacilli</taxon>
        <taxon>Bacillales</taxon>
        <taxon>Paenibacillaceae</taxon>
        <taxon>Paenibacillus</taxon>
    </lineage>
</organism>
<proteinExistence type="predicted"/>